<evidence type="ECO:0000259" key="15">
    <source>
        <dbReference type="PROSITE" id="PS50109"/>
    </source>
</evidence>
<dbReference type="GO" id="GO:0000155">
    <property type="term" value="F:phosphorelay sensor kinase activity"/>
    <property type="evidence" value="ECO:0007669"/>
    <property type="project" value="InterPro"/>
</dbReference>
<dbReference type="FunFam" id="1.10.287.130:FF:000001">
    <property type="entry name" value="Two-component sensor histidine kinase"/>
    <property type="match status" value="1"/>
</dbReference>
<comment type="caution">
    <text evidence="17">The sequence shown here is derived from an EMBL/GenBank/DDBJ whole genome shotgun (WGS) entry which is preliminary data.</text>
</comment>
<keyword evidence="5" id="KW-0597">Phosphoprotein</keyword>
<evidence type="ECO:0000256" key="14">
    <source>
        <dbReference type="SAM" id="Phobius"/>
    </source>
</evidence>
<keyword evidence="12" id="KW-0902">Two-component regulatory system</keyword>
<evidence type="ECO:0000259" key="16">
    <source>
        <dbReference type="PROSITE" id="PS50885"/>
    </source>
</evidence>
<evidence type="ECO:0000256" key="12">
    <source>
        <dbReference type="ARBA" id="ARBA00023012"/>
    </source>
</evidence>
<feature type="transmembrane region" description="Helical" evidence="14">
    <location>
        <begin position="163"/>
        <end position="183"/>
    </location>
</feature>
<reference evidence="17 18" key="1">
    <citation type="submission" date="2014-09" db="EMBL/GenBank/DDBJ databases">
        <title>Genome sequencing and annotation of Bacillus Okhensis strain Kh10-101T.</title>
        <authorList>
            <person name="Prakash J.S."/>
        </authorList>
    </citation>
    <scope>NUCLEOTIDE SEQUENCE [LARGE SCALE GENOMIC DNA]</scope>
    <source>
        <strain evidence="18">Kh10-101T</strain>
    </source>
</reference>
<dbReference type="OrthoDB" id="9813151at2"/>
<organism evidence="17 18">
    <name type="scientific">Halalkalibacter okhensis</name>
    <dbReference type="NCBI Taxonomy" id="333138"/>
    <lineage>
        <taxon>Bacteria</taxon>
        <taxon>Bacillati</taxon>
        <taxon>Bacillota</taxon>
        <taxon>Bacilli</taxon>
        <taxon>Bacillales</taxon>
        <taxon>Bacillaceae</taxon>
        <taxon>Halalkalibacter</taxon>
    </lineage>
</organism>
<dbReference type="Gene3D" id="3.30.565.10">
    <property type="entry name" value="Histidine kinase-like ATPase, C-terminal domain"/>
    <property type="match status" value="1"/>
</dbReference>
<dbReference type="GO" id="GO:0005524">
    <property type="term" value="F:ATP binding"/>
    <property type="evidence" value="ECO:0007669"/>
    <property type="project" value="UniProtKB-KW"/>
</dbReference>
<sequence>MRWNRIDVKLGLTMITVFLLVFAPFVYVIDQVFCNYYYNKAKEEAHQLTSNYAQMIANNQMLMSTPMVEMAGNITQKKIFLLDEDGDMITFTGTDDLEINIKEFDLQNLFEGRPVFYEYVEPFTDIPYLLYGHPINADQFKGSLFMLFPLNDMYDSMSTVRQLFLLAGVGGFFLALGFTFIASRKLSSPLLEMQAATKKIAKGDLNTKVIVRSKDEIGSLAVGINNLTQELKRHYDTRSEFFASISHELKTPVSYLMGYSEVLKEKLYQTEEEKEQYLSILEHEATRLNYLISDLFDLSKMEEGKFDINKEWIDLTELADNLDMKYSLKAKEKDLLFTVKVDENLSLFYGDGKRIEQVFTNLLDNAMRHTTNGEVTCEFRQGDNQINIIIKDTGSGIPADELPFIFDRFYRVEKSRSREFGGTGLGLAIVKMLVKLHGGTIDITSKENEGTQFTLSFPNDIGNKERGEKI</sequence>
<evidence type="ECO:0000256" key="13">
    <source>
        <dbReference type="ARBA" id="ARBA00023136"/>
    </source>
</evidence>
<dbReference type="SUPFAM" id="SSF55874">
    <property type="entry name" value="ATPase domain of HSP90 chaperone/DNA topoisomerase II/histidine kinase"/>
    <property type="match status" value="1"/>
</dbReference>
<dbReference type="InterPro" id="IPR004358">
    <property type="entry name" value="Sig_transdc_His_kin-like_C"/>
</dbReference>
<evidence type="ECO:0000256" key="7">
    <source>
        <dbReference type="ARBA" id="ARBA00022692"/>
    </source>
</evidence>
<dbReference type="FunFam" id="3.30.565.10:FF:000006">
    <property type="entry name" value="Sensor histidine kinase WalK"/>
    <property type="match status" value="1"/>
</dbReference>
<dbReference type="Pfam" id="PF00512">
    <property type="entry name" value="HisKA"/>
    <property type="match status" value="1"/>
</dbReference>
<keyword evidence="8" id="KW-0547">Nucleotide-binding</keyword>
<keyword evidence="4" id="KW-1003">Cell membrane</keyword>
<evidence type="ECO:0000256" key="1">
    <source>
        <dbReference type="ARBA" id="ARBA00000085"/>
    </source>
</evidence>
<dbReference type="GO" id="GO:0005886">
    <property type="term" value="C:plasma membrane"/>
    <property type="evidence" value="ECO:0007669"/>
    <property type="project" value="UniProtKB-SubCell"/>
</dbReference>
<keyword evidence="10" id="KW-0067">ATP-binding</keyword>
<dbReference type="PANTHER" id="PTHR45528">
    <property type="entry name" value="SENSOR HISTIDINE KINASE CPXA"/>
    <property type="match status" value="1"/>
</dbReference>
<evidence type="ECO:0000256" key="6">
    <source>
        <dbReference type="ARBA" id="ARBA00022679"/>
    </source>
</evidence>
<name>A0A0B0IE23_9BACI</name>
<dbReference type="InterPro" id="IPR003661">
    <property type="entry name" value="HisK_dim/P_dom"/>
</dbReference>
<dbReference type="SUPFAM" id="SSF47384">
    <property type="entry name" value="Homodimeric domain of signal transducing histidine kinase"/>
    <property type="match status" value="1"/>
</dbReference>
<evidence type="ECO:0000256" key="3">
    <source>
        <dbReference type="ARBA" id="ARBA00012438"/>
    </source>
</evidence>
<accession>A0A0B0IE23</accession>
<dbReference type="PROSITE" id="PS50885">
    <property type="entry name" value="HAMP"/>
    <property type="match status" value="1"/>
</dbReference>
<feature type="transmembrane region" description="Helical" evidence="14">
    <location>
        <begin position="12"/>
        <end position="29"/>
    </location>
</feature>
<dbReference type="Pfam" id="PF02518">
    <property type="entry name" value="HATPase_c"/>
    <property type="match status" value="1"/>
</dbReference>
<dbReference type="InterPro" id="IPR005467">
    <property type="entry name" value="His_kinase_dom"/>
</dbReference>
<dbReference type="InterPro" id="IPR036097">
    <property type="entry name" value="HisK_dim/P_sf"/>
</dbReference>
<evidence type="ECO:0000256" key="8">
    <source>
        <dbReference type="ARBA" id="ARBA00022741"/>
    </source>
</evidence>
<evidence type="ECO:0000256" key="5">
    <source>
        <dbReference type="ARBA" id="ARBA00022553"/>
    </source>
</evidence>
<dbReference type="SMART" id="SM00388">
    <property type="entry name" value="HisKA"/>
    <property type="match status" value="1"/>
</dbReference>
<evidence type="ECO:0000313" key="18">
    <source>
        <dbReference type="Proteomes" id="UP000030832"/>
    </source>
</evidence>
<dbReference type="Gene3D" id="1.10.287.130">
    <property type="match status" value="1"/>
</dbReference>
<proteinExistence type="predicted"/>
<evidence type="ECO:0000256" key="9">
    <source>
        <dbReference type="ARBA" id="ARBA00022777"/>
    </source>
</evidence>
<keyword evidence="9 17" id="KW-0418">Kinase</keyword>
<evidence type="ECO:0000256" key="2">
    <source>
        <dbReference type="ARBA" id="ARBA00004651"/>
    </source>
</evidence>
<dbReference type="Gene3D" id="6.10.340.10">
    <property type="match status" value="1"/>
</dbReference>
<dbReference type="AlphaFoldDB" id="A0A0B0IE23"/>
<dbReference type="PANTHER" id="PTHR45528:SF1">
    <property type="entry name" value="SENSOR HISTIDINE KINASE CPXA"/>
    <property type="match status" value="1"/>
</dbReference>
<feature type="domain" description="HAMP" evidence="16">
    <location>
        <begin position="184"/>
        <end position="236"/>
    </location>
</feature>
<dbReference type="InterPro" id="IPR036890">
    <property type="entry name" value="HATPase_C_sf"/>
</dbReference>
<keyword evidence="18" id="KW-1185">Reference proteome</keyword>
<dbReference type="InterPro" id="IPR003594">
    <property type="entry name" value="HATPase_dom"/>
</dbReference>
<dbReference type="CDD" id="cd00082">
    <property type="entry name" value="HisKA"/>
    <property type="match status" value="1"/>
</dbReference>
<dbReference type="PROSITE" id="PS50109">
    <property type="entry name" value="HIS_KIN"/>
    <property type="match status" value="1"/>
</dbReference>
<dbReference type="Proteomes" id="UP000030832">
    <property type="component" value="Unassembled WGS sequence"/>
</dbReference>
<dbReference type="RefSeq" id="WP_034634015.1">
    <property type="nucleotide sequence ID" value="NZ_JRJU01000064.1"/>
</dbReference>
<evidence type="ECO:0000256" key="10">
    <source>
        <dbReference type="ARBA" id="ARBA00022840"/>
    </source>
</evidence>
<feature type="domain" description="Histidine kinase" evidence="15">
    <location>
        <begin position="244"/>
        <end position="461"/>
    </location>
</feature>
<dbReference type="eggNOG" id="COG2205">
    <property type="taxonomic scope" value="Bacteria"/>
</dbReference>
<protein>
    <recommendedName>
        <fullName evidence="3">histidine kinase</fullName>
        <ecNumber evidence="3">2.7.13.3</ecNumber>
    </recommendedName>
</protein>
<comment type="subcellular location">
    <subcellularLocation>
        <location evidence="2">Cell membrane</location>
        <topology evidence="2">Multi-pass membrane protein</topology>
    </subcellularLocation>
</comment>
<evidence type="ECO:0000256" key="4">
    <source>
        <dbReference type="ARBA" id="ARBA00022475"/>
    </source>
</evidence>
<dbReference type="Pfam" id="PF00672">
    <property type="entry name" value="HAMP"/>
    <property type="match status" value="1"/>
</dbReference>
<dbReference type="InterPro" id="IPR050398">
    <property type="entry name" value="HssS/ArlS-like"/>
</dbReference>
<dbReference type="CDD" id="cd00075">
    <property type="entry name" value="HATPase"/>
    <property type="match status" value="1"/>
</dbReference>
<keyword evidence="7 14" id="KW-0812">Transmembrane</keyword>
<dbReference type="SMART" id="SM00387">
    <property type="entry name" value="HATPase_c"/>
    <property type="match status" value="1"/>
</dbReference>
<dbReference type="SMART" id="SM00304">
    <property type="entry name" value="HAMP"/>
    <property type="match status" value="1"/>
</dbReference>
<dbReference type="EMBL" id="JRJU01000064">
    <property type="protein sequence ID" value="KHF37886.1"/>
    <property type="molecule type" value="Genomic_DNA"/>
</dbReference>
<dbReference type="InterPro" id="IPR003660">
    <property type="entry name" value="HAMP_dom"/>
</dbReference>
<evidence type="ECO:0000313" key="17">
    <source>
        <dbReference type="EMBL" id="KHF37886.1"/>
    </source>
</evidence>
<dbReference type="CDD" id="cd06225">
    <property type="entry name" value="HAMP"/>
    <property type="match status" value="1"/>
</dbReference>
<dbReference type="SUPFAM" id="SSF158472">
    <property type="entry name" value="HAMP domain-like"/>
    <property type="match status" value="1"/>
</dbReference>
<keyword evidence="6" id="KW-0808">Transferase</keyword>
<dbReference type="PRINTS" id="PR00344">
    <property type="entry name" value="BCTRLSENSOR"/>
</dbReference>
<evidence type="ECO:0000256" key="11">
    <source>
        <dbReference type="ARBA" id="ARBA00022989"/>
    </source>
</evidence>
<dbReference type="STRING" id="333138.LQ50_24770"/>
<keyword evidence="11 14" id="KW-1133">Transmembrane helix</keyword>
<keyword evidence="13 14" id="KW-0472">Membrane</keyword>
<dbReference type="EC" id="2.7.13.3" evidence="3"/>
<comment type="catalytic activity">
    <reaction evidence="1">
        <text>ATP + protein L-histidine = ADP + protein N-phospho-L-histidine.</text>
        <dbReference type="EC" id="2.7.13.3"/>
    </reaction>
</comment>
<gene>
    <name evidence="17" type="ORF">LQ50_24770</name>
</gene>